<feature type="signal peptide" evidence="2">
    <location>
        <begin position="1"/>
        <end position="18"/>
    </location>
</feature>
<evidence type="ECO:0000256" key="1">
    <source>
        <dbReference type="ARBA" id="ARBA00023157"/>
    </source>
</evidence>
<name>A0A8B6D3J0_MYTGA</name>
<dbReference type="InterPro" id="IPR016186">
    <property type="entry name" value="C-type_lectin-like/link_sf"/>
</dbReference>
<evidence type="ECO:0000259" key="3">
    <source>
        <dbReference type="PROSITE" id="PS50041"/>
    </source>
</evidence>
<dbReference type="AlphaFoldDB" id="A0A8B6D3J0"/>
<dbReference type="SUPFAM" id="SSF56436">
    <property type="entry name" value="C-type lectin-like"/>
    <property type="match status" value="2"/>
</dbReference>
<accession>A0A8B6D3J0</accession>
<dbReference type="OrthoDB" id="6092329at2759"/>
<feature type="domain" description="C-type lectin" evidence="3">
    <location>
        <begin position="27"/>
        <end position="144"/>
    </location>
</feature>
<gene>
    <name evidence="4" type="ORF">MGAL_10B074847</name>
</gene>
<reference evidence="4" key="1">
    <citation type="submission" date="2018-11" db="EMBL/GenBank/DDBJ databases">
        <authorList>
            <person name="Alioto T."/>
            <person name="Alioto T."/>
        </authorList>
    </citation>
    <scope>NUCLEOTIDE SEQUENCE</scope>
</reference>
<dbReference type="Pfam" id="PF00059">
    <property type="entry name" value="Lectin_C"/>
    <property type="match status" value="2"/>
</dbReference>
<keyword evidence="2" id="KW-0732">Signal</keyword>
<dbReference type="InterPro" id="IPR050111">
    <property type="entry name" value="C-type_lectin/snaclec_domain"/>
</dbReference>
<keyword evidence="1" id="KW-1015">Disulfide bond</keyword>
<keyword evidence="5" id="KW-1185">Reference proteome</keyword>
<feature type="domain" description="C-type lectin" evidence="3">
    <location>
        <begin position="190"/>
        <end position="313"/>
    </location>
</feature>
<dbReference type="PROSITE" id="PS50041">
    <property type="entry name" value="C_TYPE_LECTIN_2"/>
    <property type="match status" value="2"/>
</dbReference>
<dbReference type="InterPro" id="IPR018378">
    <property type="entry name" value="C-type_lectin_CS"/>
</dbReference>
<dbReference type="Proteomes" id="UP000596742">
    <property type="component" value="Unassembled WGS sequence"/>
</dbReference>
<evidence type="ECO:0000256" key="2">
    <source>
        <dbReference type="SAM" id="SignalP"/>
    </source>
</evidence>
<organism evidence="4 5">
    <name type="scientific">Mytilus galloprovincialis</name>
    <name type="common">Mediterranean mussel</name>
    <dbReference type="NCBI Taxonomy" id="29158"/>
    <lineage>
        <taxon>Eukaryota</taxon>
        <taxon>Metazoa</taxon>
        <taxon>Spiralia</taxon>
        <taxon>Lophotrochozoa</taxon>
        <taxon>Mollusca</taxon>
        <taxon>Bivalvia</taxon>
        <taxon>Autobranchia</taxon>
        <taxon>Pteriomorphia</taxon>
        <taxon>Mytilida</taxon>
        <taxon>Mytiloidea</taxon>
        <taxon>Mytilidae</taxon>
        <taxon>Mytilinae</taxon>
        <taxon>Mytilus</taxon>
    </lineage>
</organism>
<feature type="chain" id="PRO_5032312377" description="C-type lectin domain-containing protein" evidence="2">
    <location>
        <begin position="19"/>
        <end position="323"/>
    </location>
</feature>
<dbReference type="SMART" id="SM00034">
    <property type="entry name" value="CLECT"/>
    <property type="match status" value="2"/>
</dbReference>
<dbReference type="PROSITE" id="PS00615">
    <property type="entry name" value="C_TYPE_LECTIN_1"/>
    <property type="match status" value="1"/>
</dbReference>
<dbReference type="InterPro" id="IPR016187">
    <property type="entry name" value="CTDL_fold"/>
</dbReference>
<sequence length="323" mass="36377">MACNILLILFVACVGVKASCPDGFIANGQSCYMELNIPSTWAEASFYCTLFESHLLTIDSAIEQNIVSSLLSRFPGHFWIGLTDMFQPGTWIWSTTRTTPMYSHWALGQPNDFNGQQNCASMDRTHMFNWTALSCETKADFVCEAMCVKLFLNKAHAINGRSNDAIVEHPKLSGMYRDPYGDCPDGFLVHKESCYKEFGIRATWAEASMICKVYGGYLANIDTDQEQLYVASYLARLGKDAFTPGKFWLGGSDIQTEGIWVWTHGNDQFVFTNWQSGEPSNSQGIENCAEFEFSTNFKWNDNDCQDRLNFLCEIPSNQPQIIG</sequence>
<proteinExistence type="predicted"/>
<dbReference type="InterPro" id="IPR001304">
    <property type="entry name" value="C-type_lectin-like"/>
</dbReference>
<evidence type="ECO:0000313" key="5">
    <source>
        <dbReference type="Proteomes" id="UP000596742"/>
    </source>
</evidence>
<protein>
    <recommendedName>
        <fullName evidence="3">C-type lectin domain-containing protein</fullName>
    </recommendedName>
</protein>
<dbReference type="PANTHER" id="PTHR22803">
    <property type="entry name" value="MANNOSE, PHOSPHOLIPASE, LECTIN RECEPTOR RELATED"/>
    <property type="match status" value="1"/>
</dbReference>
<comment type="caution">
    <text evidence="4">The sequence shown here is derived from an EMBL/GenBank/DDBJ whole genome shotgun (WGS) entry which is preliminary data.</text>
</comment>
<evidence type="ECO:0000313" key="4">
    <source>
        <dbReference type="EMBL" id="VDI13019.1"/>
    </source>
</evidence>
<dbReference type="EMBL" id="UYJE01002704">
    <property type="protein sequence ID" value="VDI13019.1"/>
    <property type="molecule type" value="Genomic_DNA"/>
</dbReference>
<dbReference type="CDD" id="cd00037">
    <property type="entry name" value="CLECT"/>
    <property type="match status" value="2"/>
</dbReference>
<dbReference type="Gene3D" id="3.10.100.10">
    <property type="entry name" value="Mannose-Binding Protein A, subunit A"/>
    <property type="match status" value="2"/>
</dbReference>